<accession>X1BC59</accession>
<dbReference type="PANTHER" id="PTHR43727:SF2">
    <property type="entry name" value="GROUP IV DECARBOXYLASE"/>
    <property type="match status" value="1"/>
</dbReference>
<feature type="domain" description="Orn/DAP/Arg decarboxylase 2 N-terminal" evidence="3">
    <location>
        <begin position="57"/>
        <end position="158"/>
    </location>
</feature>
<dbReference type="GO" id="GO:0008836">
    <property type="term" value="F:diaminopimelate decarboxylase activity"/>
    <property type="evidence" value="ECO:0007669"/>
    <property type="project" value="TreeGrafter"/>
</dbReference>
<dbReference type="EMBL" id="BART01016439">
    <property type="protein sequence ID" value="GAG81728.1"/>
    <property type="molecule type" value="Genomic_DNA"/>
</dbReference>
<comment type="caution">
    <text evidence="4">The sequence shown here is derived from an EMBL/GenBank/DDBJ whole genome shotgun (WGS) entry which is preliminary data.</text>
</comment>
<reference evidence="4" key="1">
    <citation type="journal article" date="2014" name="Front. Microbiol.">
        <title>High frequency of phylogenetically diverse reductive dehalogenase-homologous genes in deep subseafloor sedimentary metagenomes.</title>
        <authorList>
            <person name="Kawai M."/>
            <person name="Futagami T."/>
            <person name="Toyoda A."/>
            <person name="Takaki Y."/>
            <person name="Nishi S."/>
            <person name="Hori S."/>
            <person name="Arai W."/>
            <person name="Tsubouchi T."/>
            <person name="Morono Y."/>
            <person name="Uchiyama I."/>
            <person name="Ito T."/>
            <person name="Fujiyama A."/>
            <person name="Inagaki F."/>
            <person name="Takami H."/>
        </authorList>
    </citation>
    <scope>NUCLEOTIDE SEQUENCE</scope>
    <source>
        <strain evidence="4">Expedition CK06-06</strain>
    </source>
</reference>
<evidence type="ECO:0000256" key="1">
    <source>
        <dbReference type="ARBA" id="ARBA00001933"/>
    </source>
</evidence>
<evidence type="ECO:0000313" key="4">
    <source>
        <dbReference type="EMBL" id="GAG81728.1"/>
    </source>
</evidence>
<evidence type="ECO:0000256" key="2">
    <source>
        <dbReference type="ARBA" id="ARBA00022898"/>
    </source>
</evidence>
<evidence type="ECO:0000259" key="3">
    <source>
        <dbReference type="Pfam" id="PF02784"/>
    </source>
</evidence>
<comment type="cofactor">
    <cofactor evidence="1">
        <name>pyridoxal 5'-phosphate</name>
        <dbReference type="ChEBI" id="CHEBI:597326"/>
    </cofactor>
</comment>
<feature type="non-terminal residue" evidence="4">
    <location>
        <position position="160"/>
    </location>
</feature>
<sequence>MTKQQYTKPYIQRQVSGMMNKFGQSSILKPMTDFDSIKIEDLVEQYGSPLFVFSQKRIQQKYRELSQLLKLQYSKVQLSWSYKTNYLDAICRCFHREGAWAEVVSEFEYDKAIHLGVPPSTIVVNGPMKSGSLFKKCFKGDSLINLDHFDELCLAEKVAS</sequence>
<dbReference type="InterPro" id="IPR029066">
    <property type="entry name" value="PLP-binding_barrel"/>
</dbReference>
<dbReference type="InterPro" id="IPR022644">
    <property type="entry name" value="De-COase2_N"/>
</dbReference>
<dbReference type="GO" id="GO:0009089">
    <property type="term" value="P:lysine biosynthetic process via diaminopimelate"/>
    <property type="evidence" value="ECO:0007669"/>
    <property type="project" value="TreeGrafter"/>
</dbReference>
<protein>
    <recommendedName>
        <fullName evidence="3">Orn/DAP/Arg decarboxylase 2 N-terminal domain-containing protein</fullName>
    </recommendedName>
</protein>
<name>X1BC59_9ZZZZ</name>
<dbReference type="Pfam" id="PF02784">
    <property type="entry name" value="Orn_Arg_deC_N"/>
    <property type="match status" value="1"/>
</dbReference>
<dbReference type="AlphaFoldDB" id="X1BC59"/>
<dbReference type="Gene3D" id="3.20.20.10">
    <property type="entry name" value="Alanine racemase"/>
    <property type="match status" value="1"/>
</dbReference>
<organism evidence="4">
    <name type="scientific">marine sediment metagenome</name>
    <dbReference type="NCBI Taxonomy" id="412755"/>
    <lineage>
        <taxon>unclassified sequences</taxon>
        <taxon>metagenomes</taxon>
        <taxon>ecological metagenomes</taxon>
    </lineage>
</organism>
<proteinExistence type="predicted"/>
<dbReference type="PANTHER" id="PTHR43727">
    <property type="entry name" value="DIAMINOPIMELATE DECARBOXYLASE"/>
    <property type="match status" value="1"/>
</dbReference>
<keyword evidence="2" id="KW-0663">Pyridoxal phosphate</keyword>
<gene>
    <name evidence="4" type="ORF">S01H4_31614</name>
</gene>
<dbReference type="SUPFAM" id="SSF51419">
    <property type="entry name" value="PLP-binding barrel"/>
    <property type="match status" value="1"/>
</dbReference>